<dbReference type="InterPro" id="IPR044925">
    <property type="entry name" value="His-Me_finger_sf"/>
</dbReference>
<dbReference type="InterPro" id="IPR016177">
    <property type="entry name" value="DNA-bd_dom_sf"/>
</dbReference>
<reference evidence="5 6" key="1">
    <citation type="submission" date="2019-12" db="EMBL/GenBank/DDBJ databases">
        <authorList>
            <person name="Woiski C."/>
        </authorList>
    </citation>
    <scope>NUCLEOTIDE SEQUENCE [LARGE SCALE GENOMIC DNA]</scope>
    <source>
        <strain evidence="5 6">BOE100</strain>
    </source>
</reference>
<dbReference type="Gene3D" id="3.30.730.10">
    <property type="entry name" value="AP2/ERF domain"/>
    <property type="match status" value="1"/>
</dbReference>
<dbReference type="EMBL" id="WOWR01000004">
    <property type="protein sequence ID" value="KAF0255873.1"/>
    <property type="molecule type" value="Genomic_DNA"/>
</dbReference>
<dbReference type="AlphaFoldDB" id="A0A7V8J5C7"/>
<dbReference type="PROSITE" id="PS51032">
    <property type="entry name" value="AP2_ERF"/>
    <property type="match status" value="1"/>
</dbReference>
<evidence type="ECO:0000259" key="4">
    <source>
        <dbReference type="PROSITE" id="PS51032"/>
    </source>
</evidence>
<dbReference type="SUPFAM" id="SSF54060">
    <property type="entry name" value="His-Me finger endonucleases"/>
    <property type="match status" value="1"/>
</dbReference>
<keyword evidence="5" id="KW-0540">Nuclease</keyword>
<keyword evidence="3" id="KW-0804">Transcription</keyword>
<dbReference type="InterPro" id="IPR036955">
    <property type="entry name" value="AP2/ERF_dom_sf"/>
</dbReference>
<dbReference type="Pfam" id="PF13392">
    <property type="entry name" value="HNH_3"/>
    <property type="match status" value="1"/>
</dbReference>
<dbReference type="SUPFAM" id="SSF54171">
    <property type="entry name" value="DNA-binding domain"/>
    <property type="match status" value="1"/>
</dbReference>
<keyword evidence="5" id="KW-0255">Endonuclease</keyword>
<keyword evidence="1" id="KW-0805">Transcription regulation</keyword>
<accession>A0A7V8J5C7</accession>
<evidence type="ECO:0000313" key="6">
    <source>
        <dbReference type="Proteomes" id="UP000442695"/>
    </source>
</evidence>
<dbReference type="InterPro" id="IPR003615">
    <property type="entry name" value="HNH_nuc"/>
</dbReference>
<evidence type="ECO:0000313" key="5">
    <source>
        <dbReference type="EMBL" id="KAF0255873.1"/>
    </source>
</evidence>
<dbReference type="Gene3D" id="3.90.75.20">
    <property type="match status" value="1"/>
</dbReference>
<dbReference type="GO" id="GO:0003677">
    <property type="term" value="F:DNA binding"/>
    <property type="evidence" value="ECO:0007669"/>
    <property type="project" value="UniProtKB-KW"/>
</dbReference>
<dbReference type="InterPro" id="IPR001471">
    <property type="entry name" value="AP2/ERF_dom"/>
</dbReference>
<keyword evidence="2" id="KW-0238">DNA-binding</keyword>
<sequence>MTELELLKTVLRYEPDTGLFYWKVDQNSRAMAGSVAGSVRKATGYVKIVAFKKYYAAHRLAWAFVYGYWPSILDHKDRNRSNNAIANLRECTASQNAANRDFSSMNTSGYRGVVEKSPSRWQAQACVAGKNFYLGIFDTPEEASARYEEFCTAVRGEFHLAKTTEVRA</sequence>
<feature type="domain" description="AP2/ERF" evidence="4">
    <location>
        <begin position="109"/>
        <end position="164"/>
    </location>
</feature>
<comment type="caution">
    <text evidence="5">The sequence shown here is derived from an EMBL/GenBank/DDBJ whole genome shotgun (WGS) entry which is preliminary data.</text>
</comment>
<proteinExistence type="predicted"/>
<name>A0A7V8J5C7_PSEPU</name>
<evidence type="ECO:0000256" key="3">
    <source>
        <dbReference type="ARBA" id="ARBA00023163"/>
    </source>
</evidence>
<dbReference type="GO" id="GO:0003700">
    <property type="term" value="F:DNA-binding transcription factor activity"/>
    <property type="evidence" value="ECO:0007669"/>
    <property type="project" value="InterPro"/>
</dbReference>
<dbReference type="GO" id="GO:0004519">
    <property type="term" value="F:endonuclease activity"/>
    <property type="evidence" value="ECO:0007669"/>
    <property type="project" value="UniProtKB-KW"/>
</dbReference>
<organism evidence="5 6">
    <name type="scientific">Pseudomonas putida</name>
    <name type="common">Arthrobacter siderocapsulatus</name>
    <dbReference type="NCBI Taxonomy" id="303"/>
    <lineage>
        <taxon>Bacteria</taxon>
        <taxon>Pseudomonadati</taxon>
        <taxon>Pseudomonadota</taxon>
        <taxon>Gammaproteobacteria</taxon>
        <taxon>Pseudomonadales</taxon>
        <taxon>Pseudomonadaceae</taxon>
        <taxon>Pseudomonas</taxon>
    </lineage>
</organism>
<dbReference type="RefSeq" id="WP_151326066.1">
    <property type="nucleotide sequence ID" value="NZ_JANHLL010000002.1"/>
</dbReference>
<gene>
    <name evidence="5" type="ORF">GN299_05190</name>
</gene>
<evidence type="ECO:0000256" key="2">
    <source>
        <dbReference type="ARBA" id="ARBA00023125"/>
    </source>
</evidence>
<evidence type="ECO:0000256" key="1">
    <source>
        <dbReference type="ARBA" id="ARBA00023015"/>
    </source>
</evidence>
<keyword evidence="5" id="KW-0378">Hydrolase</keyword>
<dbReference type="Proteomes" id="UP000442695">
    <property type="component" value="Unassembled WGS sequence"/>
</dbReference>
<protein>
    <submittedName>
        <fullName evidence="5">HNH endonuclease</fullName>
    </submittedName>
</protein>